<protein>
    <submittedName>
        <fullName evidence="2">Racemase</fullName>
    </submittedName>
</protein>
<dbReference type="InterPro" id="IPR053714">
    <property type="entry name" value="Iso_Racemase_Enz_sf"/>
</dbReference>
<dbReference type="PANTHER" id="PTHR28047:SF5">
    <property type="entry name" value="PROTEIN DCG1"/>
    <property type="match status" value="1"/>
</dbReference>
<dbReference type="EMBL" id="CP032419">
    <property type="protein sequence ID" value="AYC33025.1"/>
    <property type="molecule type" value="Genomic_DNA"/>
</dbReference>
<dbReference type="PANTHER" id="PTHR28047">
    <property type="entry name" value="PROTEIN DCG1"/>
    <property type="match status" value="1"/>
</dbReference>
<evidence type="ECO:0000256" key="1">
    <source>
        <dbReference type="ARBA" id="ARBA00038414"/>
    </source>
</evidence>
<accession>A0A385Z1G0</accession>
<dbReference type="KEGG" id="pcav:D3880_11905"/>
<evidence type="ECO:0000313" key="2">
    <source>
        <dbReference type="EMBL" id="AYC33025.1"/>
    </source>
</evidence>
<sequence length="279" mass="30788">MSIRIWHQSFTVLSDLGAYDQALRAHFRKVARPGTEIHMHGMQPGTYRSNYPGDDIKHSALQYLHGLQFMAAGLNAEEQGFDAYAISTLPEPALRDIRSLLDIPVVGYGESAMLTACMLGRKFGVLVFIDELAELVQENAARHGLAERLASVRHVGFRFADVLTAFSDPTALIERFRVAARALIADGAEVIIPGEAPLNVLLASHGINEVDGVPVLDSLGAWIKQAEAMVDLRRANGVRPCNRGYFSARPERQRVKEIFTFYGLSERFLTPEQQLGVTA</sequence>
<evidence type="ECO:0000313" key="3">
    <source>
        <dbReference type="Proteomes" id="UP000265560"/>
    </source>
</evidence>
<dbReference type="InterPro" id="IPR052186">
    <property type="entry name" value="Hydantoin_racemase-like"/>
</dbReference>
<dbReference type="Gene3D" id="3.40.50.12500">
    <property type="match status" value="1"/>
</dbReference>
<dbReference type="RefSeq" id="WP_119893644.1">
    <property type="nucleotide sequence ID" value="NZ_CP032419.1"/>
</dbReference>
<comment type="similarity">
    <text evidence="1">Belongs to the HyuE racemase family.</text>
</comment>
<organism evidence="2 3">
    <name type="scientific">Pseudomonas cavernae</name>
    <dbReference type="NCBI Taxonomy" id="2320867"/>
    <lineage>
        <taxon>Bacteria</taxon>
        <taxon>Pseudomonadati</taxon>
        <taxon>Pseudomonadota</taxon>
        <taxon>Gammaproteobacteria</taxon>
        <taxon>Pseudomonadales</taxon>
        <taxon>Pseudomonadaceae</taxon>
        <taxon>Pseudomonas</taxon>
    </lineage>
</organism>
<dbReference type="AlphaFoldDB" id="A0A385Z1G0"/>
<dbReference type="Pfam" id="PF01177">
    <property type="entry name" value="Asp_Glu_race"/>
    <property type="match status" value="1"/>
</dbReference>
<keyword evidence="3" id="KW-1185">Reference proteome</keyword>
<reference evidence="3" key="1">
    <citation type="submission" date="2018-09" db="EMBL/GenBank/DDBJ databases">
        <authorList>
            <person name="Zhu H."/>
        </authorList>
    </citation>
    <scope>NUCLEOTIDE SEQUENCE [LARGE SCALE GENOMIC DNA]</scope>
    <source>
        <strain evidence="3">K2W31S-8</strain>
    </source>
</reference>
<dbReference type="InterPro" id="IPR015942">
    <property type="entry name" value="Asp/Glu/hydantoin_racemase"/>
</dbReference>
<gene>
    <name evidence="2" type="ORF">D3880_11905</name>
</gene>
<dbReference type="GO" id="GO:0047661">
    <property type="term" value="F:amino-acid racemase activity"/>
    <property type="evidence" value="ECO:0007669"/>
    <property type="project" value="InterPro"/>
</dbReference>
<name>A0A385Z1G0_9PSED</name>
<dbReference type="OrthoDB" id="9791723at2"/>
<proteinExistence type="inferred from homology"/>
<dbReference type="Proteomes" id="UP000265560">
    <property type="component" value="Chromosome"/>
</dbReference>